<evidence type="ECO:0000313" key="1">
    <source>
        <dbReference type="EMBL" id="KAI3765653.1"/>
    </source>
</evidence>
<dbReference type="EMBL" id="CM042011">
    <property type="protein sequence ID" value="KAI3765653.1"/>
    <property type="molecule type" value="Genomic_DNA"/>
</dbReference>
<organism evidence="1 2">
    <name type="scientific">Cichorium intybus</name>
    <name type="common">Chicory</name>
    <dbReference type="NCBI Taxonomy" id="13427"/>
    <lineage>
        <taxon>Eukaryota</taxon>
        <taxon>Viridiplantae</taxon>
        <taxon>Streptophyta</taxon>
        <taxon>Embryophyta</taxon>
        <taxon>Tracheophyta</taxon>
        <taxon>Spermatophyta</taxon>
        <taxon>Magnoliopsida</taxon>
        <taxon>eudicotyledons</taxon>
        <taxon>Gunneridae</taxon>
        <taxon>Pentapetalae</taxon>
        <taxon>asterids</taxon>
        <taxon>campanulids</taxon>
        <taxon>Asterales</taxon>
        <taxon>Asteraceae</taxon>
        <taxon>Cichorioideae</taxon>
        <taxon>Cichorieae</taxon>
        <taxon>Cichoriinae</taxon>
        <taxon>Cichorium</taxon>
    </lineage>
</organism>
<protein>
    <submittedName>
        <fullName evidence="1">Uncharacterized protein</fullName>
    </submittedName>
</protein>
<gene>
    <name evidence="1" type="ORF">L2E82_15694</name>
</gene>
<dbReference type="Proteomes" id="UP001055811">
    <property type="component" value="Linkage Group LG03"/>
</dbReference>
<comment type="caution">
    <text evidence="1">The sequence shown here is derived from an EMBL/GenBank/DDBJ whole genome shotgun (WGS) entry which is preliminary data.</text>
</comment>
<keyword evidence="2" id="KW-1185">Reference proteome</keyword>
<sequence length="98" mass="11694">MRYYHHHTQFSAEFVSPSICSIIQRFEDPRILAEDGYYAHTIDSEKACLQVLYTRSSRFSKIPESVSYELESHNSKYQSLNFCRQHRKLRTSKVLVRF</sequence>
<reference evidence="2" key="1">
    <citation type="journal article" date="2022" name="Mol. Ecol. Resour.">
        <title>The genomes of chicory, endive, great burdock and yacon provide insights into Asteraceae palaeo-polyploidization history and plant inulin production.</title>
        <authorList>
            <person name="Fan W."/>
            <person name="Wang S."/>
            <person name="Wang H."/>
            <person name="Wang A."/>
            <person name="Jiang F."/>
            <person name="Liu H."/>
            <person name="Zhao H."/>
            <person name="Xu D."/>
            <person name="Zhang Y."/>
        </authorList>
    </citation>
    <scope>NUCLEOTIDE SEQUENCE [LARGE SCALE GENOMIC DNA]</scope>
    <source>
        <strain evidence="2">cv. Punajuju</strain>
    </source>
</reference>
<evidence type="ECO:0000313" key="2">
    <source>
        <dbReference type="Proteomes" id="UP001055811"/>
    </source>
</evidence>
<reference evidence="1 2" key="2">
    <citation type="journal article" date="2022" name="Mol. Ecol. Resour.">
        <title>The genomes of chicory, endive, great burdock and yacon provide insights into Asteraceae paleo-polyploidization history and plant inulin production.</title>
        <authorList>
            <person name="Fan W."/>
            <person name="Wang S."/>
            <person name="Wang H."/>
            <person name="Wang A."/>
            <person name="Jiang F."/>
            <person name="Liu H."/>
            <person name="Zhao H."/>
            <person name="Xu D."/>
            <person name="Zhang Y."/>
        </authorList>
    </citation>
    <scope>NUCLEOTIDE SEQUENCE [LARGE SCALE GENOMIC DNA]</scope>
    <source>
        <strain evidence="2">cv. Punajuju</strain>
        <tissue evidence="1">Leaves</tissue>
    </source>
</reference>
<proteinExistence type="predicted"/>
<name>A0ACB9F2T7_CICIN</name>
<accession>A0ACB9F2T7</accession>